<keyword evidence="2 5" id="KW-0812">Transmembrane</keyword>
<feature type="transmembrane region" description="Helical" evidence="5">
    <location>
        <begin position="549"/>
        <end position="567"/>
    </location>
</feature>
<feature type="transmembrane region" description="Helical" evidence="5">
    <location>
        <begin position="321"/>
        <end position="339"/>
    </location>
</feature>
<name>A0AAV9IW85_CYACA</name>
<dbReference type="Pfam" id="PF00083">
    <property type="entry name" value="Sugar_tr"/>
    <property type="match status" value="2"/>
</dbReference>
<evidence type="ECO:0000256" key="5">
    <source>
        <dbReference type="SAM" id="Phobius"/>
    </source>
</evidence>
<dbReference type="SUPFAM" id="SSF103473">
    <property type="entry name" value="MFS general substrate transporter"/>
    <property type="match status" value="1"/>
</dbReference>
<keyword evidence="3 5" id="KW-1133">Transmembrane helix</keyword>
<dbReference type="InterPro" id="IPR020846">
    <property type="entry name" value="MFS_dom"/>
</dbReference>
<evidence type="ECO:0000256" key="2">
    <source>
        <dbReference type="ARBA" id="ARBA00022692"/>
    </source>
</evidence>
<feature type="domain" description="Major facilitator superfamily (MFS) profile" evidence="6">
    <location>
        <begin position="81"/>
        <end position="571"/>
    </location>
</feature>
<feature type="transmembrane region" description="Helical" evidence="5">
    <location>
        <begin position="373"/>
        <end position="393"/>
    </location>
</feature>
<evidence type="ECO:0000256" key="3">
    <source>
        <dbReference type="ARBA" id="ARBA00022989"/>
    </source>
</evidence>
<reference evidence="7 8" key="1">
    <citation type="submission" date="2022-07" db="EMBL/GenBank/DDBJ databases">
        <title>Genome-wide signatures of adaptation to extreme environments.</title>
        <authorList>
            <person name="Cho C.H."/>
            <person name="Yoon H.S."/>
        </authorList>
    </citation>
    <scope>NUCLEOTIDE SEQUENCE [LARGE SCALE GENOMIC DNA]</scope>
    <source>
        <strain evidence="7 8">DBV 063 E5</strain>
    </source>
</reference>
<dbReference type="PROSITE" id="PS50850">
    <property type="entry name" value="MFS"/>
    <property type="match status" value="1"/>
</dbReference>
<dbReference type="AlphaFoldDB" id="A0AAV9IW85"/>
<dbReference type="InterPro" id="IPR005828">
    <property type="entry name" value="MFS_sugar_transport-like"/>
</dbReference>
<protein>
    <recommendedName>
        <fullName evidence="6">Major facilitator superfamily (MFS) profile domain-containing protein</fullName>
    </recommendedName>
</protein>
<evidence type="ECO:0000256" key="4">
    <source>
        <dbReference type="ARBA" id="ARBA00023136"/>
    </source>
</evidence>
<evidence type="ECO:0000313" key="7">
    <source>
        <dbReference type="EMBL" id="KAK4536548.1"/>
    </source>
</evidence>
<dbReference type="EMBL" id="JANCYW010000009">
    <property type="protein sequence ID" value="KAK4536548.1"/>
    <property type="molecule type" value="Genomic_DNA"/>
</dbReference>
<feature type="transmembrane region" description="Helical" evidence="5">
    <location>
        <begin position="484"/>
        <end position="506"/>
    </location>
</feature>
<organism evidence="7 8">
    <name type="scientific">Cyanidium caldarium</name>
    <name type="common">Red alga</name>
    <dbReference type="NCBI Taxonomy" id="2771"/>
    <lineage>
        <taxon>Eukaryota</taxon>
        <taxon>Rhodophyta</taxon>
        <taxon>Bangiophyceae</taxon>
        <taxon>Cyanidiales</taxon>
        <taxon>Cyanidiaceae</taxon>
        <taxon>Cyanidium</taxon>
    </lineage>
</organism>
<dbReference type="Proteomes" id="UP001301350">
    <property type="component" value="Unassembled WGS sequence"/>
</dbReference>
<feature type="transmembrane region" description="Helical" evidence="5">
    <location>
        <begin position="170"/>
        <end position="190"/>
    </location>
</feature>
<feature type="transmembrane region" description="Helical" evidence="5">
    <location>
        <begin position="143"/>
        <end position="163"/>
    </location>
</feature>
<proteinExistence type="predicted"/>
<feature type="transmembrane region" description="Helical" evidence="5">
    <location>
        <begin position="455"/>
        <end position="472"/>
    </location>
</feature>
<feature type="transmembrane region" description="Helical" evidence="5">
    <location>
        <begin position="268"/>
        <end position="293"/>
    </location>
</feature>
<feature type="transmembrane region" description="Helical" evidence="5">
    <location>
        <begin position="196"/>
        <end position="218"/>
    </location>
</feature>
<dbReference type="GO" id="GO:0022857">
    <property type="term" value="F:transmembrane transporter activity"/>
    <property type="evidence" value="ECO:0007669"/>
    <property type="project" value="InterPro"/>
</dbReference>
<accession>A0AAV9IW85</accession>
<gene>
    <name evidence="7" type="ORF">CDCA_CDCA09G2573</name>
</gene>
<feature type="transmembrane region" description="Helical" evidence="5">
    <location>
        <begin position="72"/>
        <end position="97"/>
    </location>
</feature>
<dbReference type="Gene3D" id="1.20.1250.20">
    <property type="entry name" value="MFS general substrate transporter like domains"/>
    <property type="match status" value="1"/>
</dbReference>
<keyword evidence="8" id="KW-1185">Reference proteome</keyword>
<evidence type="ECO:0000259" key="6">
    <source>
        <dbReference type="PROSITE" id="PS50850"/>
    </source>
</evidence>
<comment type="subcellular location">
    <subcellularLocation>
        <location evidence="1">Membrane</location>
        <topology evidence="1">Multi-pass membrane protein</topology>
    </subcellularLocation>
</comment>
<keyword evidence="4 5" id="KW-0472">Membrane</keyword>
<dbReference type="PANTHER" id="PTHR24064">
    <property type="entry name" value="SOLUTE CARRIER FAMILY 22 MEMBER"/>
    <property type="match status" value="1"/>
</dbReference>
<dbReference type="InterPro" id="IPR036259">
    <property type="entry name" value="MFS_trans_sf"/>
</dbReference>
<feature type="transmembrane region" description="Helical" evidence="5">
    <location>
        <begin position="419"/>
        <end position="443"/>
    </location>
</feature>
<sequence>MPAGQEAYDPQEAEEQQQIDTAVRGSFRDSTGYAPVMFGSGVVLAYDSDVDEGKGDVPSEAKELPPRYEGGFLGALGYLGGFMLTGLGMMIEGFIIVGTGQVKTAWTNAYPVCWGTKQTFTPGVTCFNTVLAASTCKPEVTKAVSYANFAGLMAGMIVFGLLADRIGRRVAMLCTSSTYLIGVIIMAAAASQSANTIFTVFSIFYAFFGFGIGGEYPLTASIAAEKRATKILQETGGEGASALYFSDALARQQGRADERARAARRGEAIGLAFAMQGFGVEIGSILLLIEFAIAKQNTPKAGLTNNCAGYSTQALNWVWRSYYIIGAGLIACVLAYRFFILRENEVYISAKRRRDEQDVKEGLTQMQRLRNHYYYSLSYYWPRLIATCLGWFINDVSFYGNGLFSGPIFSKLVPDSNLIVINGYILLKNTVALIGYYIAAFVVDRKWCGRVRLQMFGFGWECVLFFIVGGAYNQLRDNSPRALLFLYIMTSFFTQVGPNVTTYIVAAELYPTVLRATCAGLSAFWGKGGALVATGAFQTKTVSDVRTTFYVNGALNALGFILTFIFLPNATGLSLYEYDVELELLKAGRIDEYGGEGVSPAHLSYFEMWIGRAKNYKPGWLREFRTRELQLTGKAV</sequence>
<comment type="caution">
    <text evidence="7">The sequence shown here is derived from an EMBL/GenBank/DDBJ whole genome shotgun (WGS) entry which is preliminary data.</text>
</comment>
<dbReference type="GO" id="GO:0016020">
    <property type="term" value="C:membrane"/>
    <property type="evidence" value="ECO:0007669"/>
    <property type="project" value="UniProtKB-SubCell"/>
</dbReference>
<evidence type="ECO:0000256" key="1">
    <source>
        <dbReference type="ARBA" id="ARBA00004141"/>
    </source>
</evidence>
<evidence type="ECO:0000313" key="8">
    <source>
        <dbReference type="Proteomes" id="UP001301350"/>
    </source>
</evidence>